<protein>
    <submittedName>
        <fullName evidence="1">Uncharacterized protein</fullName>
    </submittedName>
</protein>
<dbReference type="EMBL" id="MU277320">
    <property type="protein sequence ID" value="KAI0055010.1"/>
    <property type="molecule type" value="Genomic_DNA"/>
</dbReference>
<proteinExistence type="predicted"/>
<keyword evidence="2" id="KW-1185">Reference proteome</keyword>
<sequence length="305" mass="35080">MLTSLSVSSHLPVKKLQHQTDSINTIPDHLISLTDEHAKIRIVKMKVIQDELTSLGCLHLFRHGPPFATATGLVPDLTPPRPRDVLDHKKIWQYVISKEDHETFRAFTSDHELYWKNIFALLLSYRDRKRRDRAVGQPLRFTLPLDGAREDDVQEMSLLASKDACYQCFSSSPRFWNKIINNEDHHYFDKVFTVNRSLAWKNIFAMNLAYHYLAEYGLDMTTTPEFRLAFKKCPPDDYAEGRTPYVRVQFVGLRLVDFRVSEDGQYQWEEDVGPALAVPALSASSAVVPALVVLLLSILWSLTYI</sequence>
<name>A0ACB8SEY5_9AGAM</name>
<reference evidence="1" key="2">
    <citation type="journal article" date="2022" name="New Phytol.">
        <title>Evolutionary transition to the ectomycorrhizal habit in the genomes of a hyperdiverse lineage of mushroom-forming fungi.</title>
        <authorList>
            <person name="Looney B."/>
            <person name="Miyauchi S."/>
            <person name="Morin E."/>
            <person name="Drula E."/>
            <person name="Courty P.E."/>
            <person name="Kohler A."/>
            <person name="Kuo A."/>
            <person name="LaButti K."/>
            <person name="Pangilinan J."/>
            <person name="Lipzen A."/>
            <person name="Riley R."/>
            <person name="Andreopoulos W."/>
            <person name="He G."/>
            <person name="Johnson J."/>
            <person name="Nolan M."/>
            <person name="Tritt A."/>
            <person name="Barry K.W."/>
            <person name="Grigoriev I.V."/>
            <person name="Nagy L.G."/>
            <person name="Hibbett D."/>
            <person name="Henrissat B."/>
            <person name="Matheny P.B."/>
            <person name="Labbe J."/>
            <person name="Martin F.M."/>
        </authorList>
    </citation>
    <scope>NUCLEOTIDE SEQUENCE</scope>
    <source>
        <strain evidence="1">HHB10654</strain>
    </source>
</reference>
<reference evidence="1" key="1">
    <citation type="submission" date="2021-03" db="EMBL/GenBank/DDBJ databases">
        <authorList>
            <consortium name="DOE Joint Genome Institute"/>
            <person name="Ahrendt S."/>
            <person name="Looney B.P."/>
            <person name="Miyauchi S."/>
            <person name="Morin E."/>
            <person name="Drula E."/>
            <person name="Courty P.E."/>
            <person name="Chicoki N."/>
            <person name="Fauchery L."/>
            <person name="Kohler A."/>
            <person name="Kuo A."/>
            <person name="Labutti K."/>
            <person name="Pangilinan J."/>
            <person name="Lipzen A."/>
            <person name="Riley R."/>
            <person name="Andreopoulos W."/>
            <person name="He G."/>
            <person name="Johnson J."/>
            <person name="Barry K.W."/>
            <person name="Grigoriev I.V."/>
            <person name="Nagy L."/>
            <person name="Hibbett D."/>
            <person name="Henrissat B."/>
            <person name="Matheny P.B."/>
            <person name="Labbe J."/>
            <person name="Martin F."/>
        </authorList>
    </citation>
    <scope>NUCLEOTIDE SEQUENCE</scope>
    <source>
        <strain evidence="1">HHB10654</strain>
    </source>
</reference>
<dbReference type="Proteomes" id="UP000814140">
    <property type="component" value="Unassembled WGS sequence"/>
</dbReference>
<gene>
    <name evidence="1" type="ORF">BV25DRAFT_1922177</name>
</gene>
<comment type="caution">
    <text evidence="1">The sequence shown here is derived from an EMBL/GenBank/DDBJ whole genome shotgun (WGS) entry which is preliminary data.</text>
</comment>
<organism evidence="1 2">
    <name type="scientific">Artomyces pyxidatus</name>
    <dbReference type="NCBI Taxonomy" id="48021"/>
    <lineage>
        <taxon>Eukaryota</taxon>
        <taxon>Fungi</taxon>
        <taxon>Dikarya</taxon>
        <taxon>Basidiomycota</taxon>
        <taxon>Agaricomycotina</taxon>
        <taxon>Agaricomycetes</taxon>
        <taxon>Russulales</taxon>
        <taxon>Auriscalpiaceae</taxon>
        <taxon>Artomyces</taxon>
    </lineage>
</organism>
<evidence type="ECO:0000313" key="1">
    <source>
        <dbReference type="EMBL" id="KAI0055010.1"/>
    </source>
</evidence>
<accession>A0ACB8SEY5</accession>
<evidence type="ECO:0000313" key="2">
    <source>
        <dbReference type="Proteomes" id="UP000814140"/>
    </source>
</evidence>